<evidence type="ECO:0000256" key="1">
    <source>
        <dbReference type="SAM" id="MobiDB-lite"/>
    </source>
</evidence>
<gene>
    <name evidence="2" type="ORF">BOTBODRAFT_240420</name>
</gene>
<name>A0A067MM21_BOTB1</name>
<evidence type="ECO:0000313" key="2">
    <source>
        <dbReference type="EMBL" id="KDQ16788.1"/>
    </source>
</evidence>
<accession>A0A067MM21</accession>
<keyword evidence="3" id="KW-1185">Reference proteome</keyword>
<proteinExistence type="predicted"/>
<dbReference type="Proteomes" id="UP000027195">
    <property type="component" value="Unassembled WGS sequence"/>
</dbReference>
<dbReference type="STRING" id="930990.A0A067MM21"/>
<sequence length="135" mass="15310">MVDHHELTPTRPTTPNSKHRVMDGADAARIIDDDLDGTLVRGSWCVPFVDISSDRNQLHTYQRLYLQAQFTSSTAVPSIRCRHPKVFTTYIAPYRVHLGNNNTFLFIDGDSYGIQPTPHLIDLVYMLFCSLSVLC</sequence>
<protein>
    <submittedName>
        <fullName evidence="2">Uncharacterized protein</fullName>
    </submittedName>
</protein>
<dbReference type="InParanoid" id="A0A067MM21"/>
<reference evidence="3" key="1">
    <citation type="journal article" date="2014" name="Proc. Natl. Acad. Sci. U.S.A.">
        <title>Extensive sampling of basidiomycete genomes demonstrates inadequacy of the white-rot/brown-rot paradigm for wood decay fungi.</title>
        <authorList>
            <person name="Riley R."/>
            <person name="Salamov A.A."/>
            <person name="Brown D.W."/>
            <person name="Nagy L.G."/>
            <person name="Floudas D."/>
            <person name="Held B.W."/>
            <person name="Levasseur A."/>
            <person name="Lombard V."/>
            <person name="Morin E."/>
            <person name="Otillar R."/>
            <person name="Lindquist E.A."/>
            <person name="Sun H."/>
            <person name="LaButti K.M."/>
            <person name="Schmutz J."/>
            <person name="Jabbour D."/>
            <person name="Luo H."/>
            <person name="Baker S.E."/>
            <person name="Pisabarro A.G."/>
            <person name="Walton J.D."/>
            <person name="Blanchette R.A."/>
            <person name="Henrissat B."/>
            <person name="Martin F."/>
            <person name="Cullen D."/>
            <person name="Hibbett D.S."/>
            <person name="Grigoriev I.V."/>
        </authorList>
    </citation>
    <scope>NUCLEOTIDE SEQUENCE [LARGE SCALE GENOMIC DNA]</scope>
    <source>
        <strain evidence="3">FD-172 SS1</strain>
    </source>
</reference>
<feature type="region of interest" description="Disordered" evidence="1">
    <location>
        <begin position="1"/>
        <end position="22"/>
    </location>
</feature>
<dbReference type="AlphaFoldDB" id="A0A067MM21"/>
<dbReference type="EMBL" id="KL198026">
    <property type="protein sequence ID" value="KDQ16788.1"/>
    <property type="molecule type" value="Genomic_DNA"/>
</dbReference>
<dbReference type="HOGENOM" id="CLU_1885434_0_0_1"/>
<evidence type="ECO:0000313" key="3">
    <source>
        <dbReference type="Proteomes" id="UP000027195"/>
    </source>
</evidence>
<organism evidence="2 3">
    <name type="scientific">Botryobasidium botryosum (strain FD-172 SS1)</name>
    <dbReference type="NCBI Taxonomy" id="930990"/>
    <lineage>
        <taxon>Eukaryota</taxon>
        <taxon>Fungi</taxon>
        <taxon>Dikarya</taxon>
        <taxon>Basidiomycota</taxon>
        <taxon>Agaricomycotina</taxon>
        <taxon>Agaricomycetes</taxon>
        <taxon>Cantharellales</taxon>
        <taxon>Botryobasidiaceae</taxon>
        <taxon>Botryobasidium</taxon>
    </lineage>
</organism>